<dbReference type="InterPro" id="IPR014036">
    <property type="entry name" value="DeoR-like_C"/>
</dbReference>
<evidence type="ECO:0000256" key="3">
    <source>
        <dbReference type="ARBA" id="ARBA00023163"/>
    </source>
</evidence>
<keyword evidence="1" id="KW-0805">Transcription regulation</keyword>
<dbReference type="SUPFAM" id="SSF46785">
    <property type="entry name" value="Winged helix' DNA-binding domain"/>
    <property type="match status" value="1"/>
</dbReference>
<dbReference type="Pfam" id="PF00455">
    <property type="entry name" value="DeoRC"/>
    <property type="match status" value="1"/>
</dbReference>
<dbReference type="InterPro" id="IPR036388">
    <property type="entry name" value="WH-like_DNA-bd_sf"/>
</dbReference>
<accession>A0A0S7BMK8</accession>
<dbReference type="PROSITE" id="PS51000">
    <property type="entry name" value="HTH_DEOR_2"/>
    <property type="match status" value="1"/>
</dbReference>
<evidence type="ECO:0000313" key="6">
    <source>
        <dbReference type="Proteomes" id="UP000053370"/>
    </source>
</evidence>
<evidence type="ECO:0000259" key="4">
    <source>
        <dbReference type="PROSITE" id="PS51000"/>
    </source>
</evidence>
<evidence type="ECO:0000256" key="1">
    <source>
        <dbReference type="ARBA" id="ARBA00023015"/>
    </source>
</evidence>
<dbReference type="RefSeq" id="WP_062282752.1">
    <property type="nucleotide sequence ID" value="NZ_DF968181.1"/>
</dbReference>
<keyword evidence="6" id="KW-1185">Reference proteome</keyword>
<feature type="domain" description="HTH deoR-type" evidence="4">
    <location>
        <begin position="3"/>
        <end position="58"/>
    </location>
</feature>
<dbReference type="InterPro" id="IPR037171">
    <property type="entry name" value="NagB/RpiA_transferase-like"/>
</dbReference>
<evidence type="ECO:0000313" key="5">
    <source>
        <dbReference type="EMBL" id="GAP41469.1"/>
    </source>
</evidence>
<dbReference type="Gene3D" id="3.40.50.1360">
    <property type="match status" value="1"/>
</dbReference>
<name>A0A0S7BMK8_9CHLR</name>
<dbReference type="STRING" id="1678840.ATC1_131459"/>
<keyword evidence="3" id="KW-0804">Transcription</keyword>
<dbReference type="InterPro" id="IPR036390">
    <property type="entry name" value="WH_DNA-bd_sf"/>
</dbReference>
<dbReference type="AlphaFoldDB" id="A0A0S7BMK8"/>
<dbReference type="Proteomes" id="UP000053370">
    <property type="component" value="Unassembled WGS sequence"/>
</dbReference>
<protein>
    <submittedName>
        <fullName evidence="5">Transcriptional regulator, DeoR family</fullName>
    </submittedName>
</protein>
<dbReference type="PANTHER" id="PTHR30363">
    <property type="entry name" value="HTH-TYPE TRANSCRIPTIONAL REGULATOR SRLR-RELATED"/>
    <property type="match status" value="1"/>
</dbReference>
<dbReference type="PANTHER" id="PTHR30363:SF44">
    <property type="entry name" value="AGA OPERON TRANSCRIPTIONAL REPRESSOR-RELATED"/>
    <property type="match status" value="1"/>
</dbReference>
<dbReference type="Pfam" id="PF08220">
    <property type="entry name" value="HTH_DeoR"/>
    <property type="match status" value="1"/>
</dbReference>
<dbReference type="EMBL" id="DF968181">
    <property type="protein sequence ID" value="GAP41469.1"/>
    <property type="molecule type" value="Genomic_DNA"/>
</dbReference>
<reference evidence="5" key="1">
    <citation type="journal article" date="2015" name="Genome Announc.">
        <title>Draft Genome Sequence of Anaerolineae Strain TC1, a Novel Isolate from a Methanogenic Wastewater Treatment System.</title>
        <authorList>
            <person name="Matsuura N."/>
            <person name="Tourlousse D.M."/>
            <person name="Sun L."/>
            <person name="Toyonaga M."/>
            <person name="Kuroda K."/>
            <person name="Ohashi A."/>
            <person name="Cruz R."/>
            <person name="Yamaguchi T."/>
            <person name="Sekiguchi Y."/>
        </authorList>
    </citation>
    <scope>NUCLEOTIDE SEQUENCE [LARGE SCALE GENOMIC DNA]</scope>
    <source>
        <strain evidence="5">TC1</strain>
    </source>
</reference>
<sequence length="254" mass="28493">MLKVERLEVITAELKKNGVVSIDKLSEKLKTSRSTIRRDINELETQNSLQRVRGGAVFSKQSTSYEPPFSIRQDLFLEEKQRIAKAAHDLIQPNETLILGGGTTVFELSKLLDDIDPLYIATNDLMTAMELSALKNVSLMVLGGALRRNHYSLNGYFTETMITQIHADKVFFSVDAVDFNVGLMNFSTEEIQTNKKMLKAAHDIILLCDHSKFEKIAFVNTCGFDQIDLLITGKEIDASIADQLNELGVKFMTV</sequence>
<keyword evidence="2" id="KW-0238">DNA-binding</keyword>
<dbReference type="InterPro" id="IPR050313">
    <property type="entry name" value="Carb_Metab_HTH_regulators"/>
</dbReference>
<dbReference type="PROSITE" id="PS00894">
    <property type="entry name" value="HTH_DEOR_1"/>
    <property type="match status" value="1"/>
</dbReference>
<dbReference type="InterPro" id="IPR001034">
    <property type="entry name" value="DeoR_HTH"/>
</dbReference>
<dbReference type="OrthoDB" id="9797223at2"/>
<dbReference type="GO" id="GO:0003700">
    <property type="term" value="F:DNA-binding transcription factor activity"/>
    <property type="evidence" value="ECO:0007669"/>
    <property type="project" value="InterPro"/>
</dbReference>
<gene>
    <name evidence="5" type="ORF">ATC1_131459</name>
</gene>
<evidence type="ECO:0000256" key="2">
    <source>
        <dbReference type="ARBA" id="ARBA00023125"/>
    </source>
</evidence>
<dbReference type="SMART" id="SM00420">
    <property type="entry name" value="HTH_DEOR"/>
    <property type="match status" value="1"/>
</dbReference>
<dbReference type="Gene3D" id="1.10.10.10">
    <property type="entry name" value="Winged helix-like DNA-binding domain superfamily/Winged helix DNA-binding domain"/>
    <property type="match status" value="1"/>
</dbReference>
<dbReference type="GO" id="GO:0003677">
    <property type="term" value="F:DNA binding"/>
    <property type="evidence" value="ECO:0007669"/>
    <property type="project" value="UniProtKB-KW"/>
</dbReference>
<dbReference type="InterPro" id="IPR018356">
    <property type="entry name" value="Tscrpt_reg_HTH_DeoR_CS"/>
</dbReference>
<proteinExistence type="predicted"/>
<organism evidence="5">
    <name type="scientific">Flexilinea flocculi</name>
    <dbReference type="NCBI Taxonomy" id="1678840"/>
    <lineage>
        <taxon>Bacteria</taxon>
        <taxon>Bacillati</taxon>
        <taxon>Chloroflexota</taxon>
        <taxon>Anaerolineae</taxon>
        <taxon>Anaerolineales</taxon>
        <taxon>Anaerolineaceae</taxon>
        <taxon>Flexilinea</taxon>
    </lineage>
</organism>
<dbReference type="SUPFAM" id="SSF100950">
    <property type="entry name" value="NagB/RpiA/CoA transferase-like"/>
    <property type="match status" value="1"/>
</dbReference>
<dbReference type="PRINTS" id="PR00037">
    <property type="entry name" value="HTHLACR"/>
</dbReference>
<dbReference type="SMART" id="SM01134">
    <property type="entry name" value="DeoRC"/>
    <property type="match status" value="1"/>
</dbReference>